<feature type="transmembrane region" description="Helical" evidence="6">
    <location>
        <begin position="109"/>
        <end position="127"/>
    </location>
</feature>
<keyword evidence="5" id="KW-1015">Disulfide bond</keyword>
<proteinExistence type="predicted"/>
<dbReference type="InterPro" id="IPR017905">
    <property type="entry name" value="ERV/ALR_sulphydryl_oxidase"/>
</dbReference>
<dbReference type="PROSITE" id="PS51324">
    <property type="entry name" value="ERV_ALR"/>
    <property type="match status" value="1"/>
</dbReference>
<comment type="caution">
    <text evidence="9">The sequence shown here is derived from an EMBL/GenBank/DDBJ whole genome shotgun (WGS) entry which is preliminary data.</text>
</comment>
<dbReference type="OrthoDB" id="59470at2759"/>
<dbReference type="Proteomes" id="UP000002498">
    <property type="component" value="Unassembled WGS sequence"/>
</dbReference>
<evidence type="ECO:0000256" key="5">
    <source>
        <dbReference type="ARBA" id="ARBA00023157"/>
    </source>
</evidence>
<keyword evidence="6" id="KW-1133">Transmembrane helix</keyword>
<feature type="domain" description="ERV/ALR sulfhydryl oxidase" evidence="8">
    <location>
        <begin position="189"/>
        <end position="289"/>
    </location>
</feature>
<sequence>MAGGSTRRIEVQVGGGKTQRLRPVERSMSVGEPLDGSMSGVNWHWVLKRWRHAVNWHPGIWRSHALDSSAHPSLTPAPAIFDIPRLQKHNTEAGAQQTLLPTMARRQHLTLTVLLAIVVLLSITYIFSGSSALSPARLLKSGRNSEIPLTADGKKPDPASKPGFEIDLEAIPDLSEGDSIAPKLENATLNPSRAELGRATWKFLHTMVARFPDKPTDSDRKTLESFFLLFGRLYPCGDCARHFRGMLDKYPPQTSSRNAAAGWLCALHNMVNKRLEKPTFDCTKIGDFYDCGCGDDKKEADKKETDKGEEEDKKQKVTRDEGGDATIPGLGGLDKQWSKAIEGL</sequence>
<dbReference type="EC" id="1.8.3.2" evidence="6"/>
<feature type="region of interest" description="Disordered" evidence="7">
    <location>
        <begin position="1"/>
        <end position="20"/>
    </location>
</feature>
<evidence type="ECO:0000256" key="3">
    <source>
        <dbReference type="ARBA" id="ARBA00022827"/>
    </source>
</evidence>
<evidence type="ECO:0000313" key="9">
    <source>
        <dbReference type="EMBL" id="EFZ00755.1"/>
    </source>
</evidence>
<feature type="region of interest" description="Disordered" evidence="7">
    <location>
        <begin position="298"/>
        <end position="334"/>
    </location>
</feature>
<evidence type="ECO:0000256" key="1">
    <source>
        <dbReference type="ARBA" id="ARBA00001974"/>
    </source>
</evidence>
<organism evidence="9 10">
    <name type="scientific">Metarhizium robertsii (strain ARSEF 23 / ATCC MYA-3075)</name>
    <name type="common">Metarhizium anisopliae (strain ARSEF 23)</name>
    <dbReference type="NCBI Taxonomy" id="655844"/>
    <lineage>
        <taxon>Eukaryota</taxon>
        <taxon>Fungi</taxon>
        <taxon>Dikarya</taxon>
        <taxon>Ascomycota</taxon>
        <taxon>Pezizomycotina</taxon>
        <taxon>Sordariomycetes</taxon>
        <taxon>Hypocreomycetidae</taxon>
        <taxon>Hypocreales</taxon>
        <taxon>Clavicipitaceae</taxon>
        <taxon>Metarhizium</taxon>
    </lineage>
</organism>
<keyword evidence="10" id="KW-1185">Reference proteome</keyword>
<keyword evidence="6" id="KW-0472">Membrane</keyword>
<dbReference type="GO" id="GO:0050660">
    <property type="term" value="F:flavin adenine dinucleotide binding"/>
    <property type="evidence" value="ECO:0007669"/>
    <property type="project" value="TreeGrafter"/>
</dbReference>
<keyword evidence="3 6" id="KW-0274">FAD</keyword>
<accession>E9ETK2</accession>
<evidence type="ECO:0000259" key="8">
    <source>
        <dbReference type="PROSITE" id="PS51324"/>
    </source>
</evidence>
<dbReference type="HOGENOM" id="CLU_806720_0_0_1"/>
<dbReference type="PANTHER" id="PTHR12645">
    <property type="entry name" value="ALR/ERV"/>
    <property type="match status" value="1"/>
</dbReference>
<evidence type="ECO:0000313" key="10">
    <source>
        <dbReference type="Proteomes" id="UP000002498"/>
    </source>
</evidence>
<evidence type="ECO:0000256" key="2">
    <source>
        <dbReference type="ARBA" id="ARBA00022630"/>
    </source>
</evidence>
<dbReference type="GO" id="GO:0005739">
    <property type="term" value="C:mitochondrion"/>
    <property type="evidence" value="ECO:0007669"/>
    <property type="project" value="TreeGrafter"/>
</dbReference>
<comment type="catalytic activity">
    <reaction evidence="6">
        <text>2 R'C(R)SH + O2 = R'C(R)S-S(R)CR' + H2O2</text>
        <dbReference type="Rhea" id="RHEA:17357"/>
        <dbReference type="ChEBI" id="CHEBI:15379"/>
        <dbReference type="ChEBI" id="CHEBI:16240"/>
        <dbReference type="ChEBI" id="CHEBI:16520"/>
        <dbReference type="ChEBI" id="CHEBI:17412"/>
        <dbReference type="EC" id="1.8.3.2"/>
    </reaction>
</comment>
<keyword evidence="4 6" id="KW-0560">Oxidoreductase</keyword>
<dbReference type="Pfam" id="PF04777">
    <property type="entry name" value="Evr1_Alr"/>
    <property type="match status" value="1"/>
</dbReference>
<dbReference type="AlphaFoldDB" id="E9ETK2"/>
<dbReference type="FunFam" id="1.20.120.310:FF:000002">
    <property type="entry name" value="Sulfhydryl oxidase"/>
    <property type="match status" value="1"/>
</dbReference>
<dbReference type="RefSeq" id="XP_007819540.1">
    <property type="nucleotide sequence ID" value="XM_007821349.1"/>
</dbReference>
<keyword evidence="6" id="KW-0812">Transmembrane</keyword>
<reference evidence="9 10" key="1">
    <citation type="journal article" date="2011" name="PLoS Genet.">
        <title>Genome sequencing and comparative transcriptomics of the model entomopathogenic fungi Metarhizium anisopliae and M. acridum.</title>
        <authorList>
            <person name="Gao Q."/>
            <person name="Jin K."/>
            <person name="Ying S.H."/>
            <person name="Zhang Y."/>
            <person name="Xiao G."/>
            <person name="Shang Y."/>
            <person name="Duan Z."/>
            <person name="Hu X."/>
            <person name="Xie X.Q."/>
            <person name="Zhou G."/>
            <person name="Peng G."/>
            <person name="Luo Z."/>
            <person name="Huang W."/>
            <person name="Wang B."/>
            <person name="Fang W."/>
            <person name="Wang S."/>
            <person name="Zhong Y."/>
            <person name="Ma L.J."/>
            <person name="St Leger R.J."/>
            <person name="Zhao G.P."/>
            <person name="Pei Y."/>
            <person name="Feng M.G."/>
            <person name="Xia Y."/>
            <person name="Wang C."/>
        </authorList>
    </citation>
    <scope>NUCLEOTIDE SEQUENCE [LARGE SCALE GENOMIC DNA]</scope>
    <source>
        <strain evidence="10">ARSEF 23 / ATCC MYA-3075</strain>
    </source>
</reference>
<dbReference type="InterPro" id="IPR039799">
    <property type="entry name" value="ALR/ERV"/>
</dbReference>
<dbReference type="PANTHER" id="PTHR12645:SF1">
    <property type="entry name" value="FAD-LINKED SULFHYDRYL OXIDASE ERV2"/>
    <property type="match status" value="1"/>
</dbReference>
<comment type="cofactor">
    <cofactor evidence="1 6">
        <name>FAD</name>
        <dbReference type="ChEBI" id="CHEBI:57692"/>
    </cofactor>
</comment>
<gene>
    <name evidence="9" type="ORF">MAA_03351</name>
</gene>
<reference evidence="9 10" key="2">
    <citation type="journal article" date="2014" name="Proc. Natl. Acad. Sci. U.S.A.">
        <title>Trajectory and genomic determinants of fungal-pathogen speciation and host adaptation.</title>
        <authorList>
            <person name="Hu X."/>
            <person name="Xiao G."/>
            <person name="Zheng P."/>
            <person name="Shang Y."/>
            <person name="Su Y."/>
            <person name="Zhang X."/>
            <person name="Liu X."/>
            <person name="Zhan S."/>
            <person name="St Leger R.J."/>
            <person name="Wang C."/>
        </authorList>
    </citation>
    <scope>GENOME REANNOTATION</scope>
    <source>
        <strain evidence="10">ARSEF 23 / ATCC MYA-3075</strain>
    </source>
</reference>
<name>E9ETK2_METRA</name>
<protein>
    <recommendedName>
        <fullName evidence="6">Sulfhydryl oxidase</fullName>
        <ecNumber evidence="6">1.8.3.2</ecNumber>
    </recommendedName>
</protein>
<dbReference type="SUPFAM" id="SSF69000">
    <property type="entry name" value="FAD-dependent thiol oxidase"/>
    <property type="match status" value="1"/>
</dbReference>
<dbReference type="EMBL" id="ADNJ02000003">
    <property type="protein sequence ID" value="EFZ00755.1"/>
    <property type="molecule type" value="Genomic_DNA"/>
</dbReference>
<keyword evidence="2 6" id="KW-0285">Flavoprotein</keyword>
<dbReference type="GeneID" id="19257637"/>
<evidence type="ECO:0000256" key="7">
    <source>
        <dbReference type="SAM" id="MobiDB-lite"/>
    </source>
</evidence>
<evidence type="ECO:0000256" key="6">
    <source>
        <dbReference type="RuleBase" id="RU371123"/>
    </source>
</evidence>
<dbReference type="InterPro" id="IPR036774">
    <property type="entry name" value="ERV/ALR_sulphydryl_oxid_sf"/>
</dbReference>
<feature type="compositionally biased region" description="Basic and acidic residues" evidence="7">
    <location>
        <begin position="298"/>
        <end position="322"/>
    </location>
</feature>
<dbReference type="Gene3D" id="1.20.120.310">
    <property type="entry name" value="ERV/ALR sulfhydryl oxidase domain"/>
    <property type="match status" value="1"/>
</dbReference>
<evidence type="ECO:0000256" key="4">
    <source>
        <dbReference type="ARBA" id="ARBA00023002"/>
    </source>
</evidence>
<dbReference type="KEGG" id="maj:MAA_03351"/>
<dbReference type="GO" id="GO:0016971">
    <property type="term" value="F:flavin-dependent sulfhydryl oxidase activity"/>
    <property type="evidence" value="ECO:0007669"/>
    <property type="project" value="InterPro"/>
</dbReference>